<evidence type="ECO:0008006" key="4">
    <source>
        <dbReference type="Google" id="ProtNLM"/>
    </source>
</evidence>
<feature type="signal peptide" evidence="1">
    <location>
        <begin position="1"/>
        <end position="23"/>
    </location>
</feature>
<dbReference type="EMBL" id="AUND01000040">
    <property type="protein sequence ID" value="KEO50931.1"/>
    <property type="molecule type" value="Genomic_DNA"/>
</dbReference>
<keyword evidence="1" id="KW-0732">Signal</keyword>
<accession>A0A074J0M1</accession>
<proteinExistence type="predicted"/>
<evidence type="ECO:0000256" key="1">
    <source>
        <dbReference type="SAM" id="SignalP"/>
    </source>
</evidence>
<evidence type="ECO:0000313" key="3">
    <source>
        <dbReference type="Proteomes" id="UP000027432"/>
    </source>
</evidence>
<protein>
    <recommendedName>
        <fullName evidence="4">Secreted protein</fullName>
    </recommendedName>
</protein>
<dbReference type="RefSeq" id="WP_038079707.1">
    <property type="nucleotide sequence ID" value="NZ_AUND01000040.1"/>
</dbReference>
<dbReference type="AlphaFoldDB" id="A0A074J0M1"/>
<comment type="caution">
    <text evidence="2">The sequence shown here is derived from an EMBL/GenBank/DDBJ whole genome shotgun (WGS) entry which is preliminary data.</text>
</comment>
<dbReference type="eggNOG" id="ENOG50318IF">
    <property type="taxonomic scope" value="Bacteria"/>
</dbReference>
<name>A0A074J0M1_9RHOB</name>
<dbReference type="OrthoDB" id="7876388at2"/>
<gene>
    <name evidence="2" type="ORF">TP2_13665</name>
</gene>
<evidence type="ECO:0000313" key="2">
    <source>
        <dbReference type="EMBL" id="KEO50931.1"/>
    </source>
</evidence>
<dbReference type="Proteomes" id="UP000027432">
    <property type="component" value="Unassembled WGS sequence"/>
</dbReference>
<feature type="chain" id="PRO_5001694399" description="Secreted protein" evidence="1">
    <location>
        <begin position="24"/>
        <end position="108"/>
    </location>
</feature>
<reference evidence="2 3" key="1">
    <citation type="submission" date="2013-07" db="EMBL/GenBank/DDBJ databases">
        <title>Thioclava pacifica DSM 10166 Genome Sequencing.</title>
        <authorList>
            <person name="Lai Q."/>
            <person name="Shao Z."/>
        </authorList>
    </citation>
    <scope>NUCLEOTIDE SEQUENCE [LARGE SCALE GENOMIC DNA]</scope>
    <source>
        <strain evidence="2 3">DSM 10166</strain>
    </source>
</reference>
<dbReference type="STRING" id="1353537.TP2_13665"/>
<organism evidence="2 3">
    <name type="scientific">Thioclava pacifica DSM 10166</name>
    <dbReference type="NCBI Taxonomy" id="1353537"/>
    <lineage>
        <taxon>Bacteria</taxon>
        <taxon>Pseudomonadati</taxon>
        <taxon>Pseudomonadota</taxon>
        <taxon>Alphaproteobacteria</taxon>
        <taxon>Rhodobacterales</taxon>
        <taxon>Paracoccaceae</taxon>
        <taxon>Thioclava</taxon>
    </lineage>
</organism>
<sequence length="108" mass="10450">MTKMFTASLAIAATLATALPGLAQGVQAPPNLSQEALVAWAQQADICNGTRVLDAEYTPEGMAQVTCAKGMGGNLGGGTPVAMVLVGVGLAAAAMGGGGGTNSTNGTN</sequence>
<keyword evidence="3" id="KW-1185">Reference proteome</keyword>